<organism evidence="2 3">
    <name type="scientific">Myodes glareolus</name>
    <name type="common">Bank vole</name>
    <name type="synonym">Clethrionomys glareolus</name>
    <dbReference type="NCBI Taxonomy" id="447135"/>
    <lineage>
        <taxon>Eukaryota</taxon>
        <taxon>Metazoa</taxon>
        <taxon>Chordata</taxon>
        <taxon>Craniata</taxon>
        <taxon>Vertebrata</taxon>
        <taxon>Euteleostomi</taxon>
        <taxon>Mammalia</taxon>
        <taxon>Eutheria</taxon>
        <taxon>Euarchontoglires</taxon>
        <taxon>Glires</taxon>
        <taxon>Rodentia</taxon>
        <taxon>Myomorpha</taxon>
        <taxon>Muroidea</taxon>
        <taxon>Cricetidae</taxon>
        <taxon>Arvicolinae</taxon>
        <taxon>Myodes</taxon>
    </lineage>
</organism>
<sequence>MYSADAPLSPPSYPYAPLSSAASFLLAPPNPSDPGNSSAHEPTGIEGVGTVRAVGGATLRSEPPKPVKSGKGSKEGQDTAESEKETRGNVAY</sequence>
<gene>
    <name evidence="2" type="ORF">U0070_017461</name>
</gene>
<proteinExistence type="predicted"/>
<accession>A0AAW0HGR2</accession>
<evidence type="ECO:0000256" key="1">
    <source>
        <dbReference type="SAM" id="MobiDB-lite"/>
    </source>
</evidence>
<name>A0AAW0HGR2_MYOGA</name>
<reference evidence="2 3" key="1">
    <citation type="journal article" date="2023" name="bioRxiv">
        <title>Conserved and derived expression patterns and positive selection on dental genes reveal complex evolutionary context of ever-growing rodent molars.</title>
        <authorList>
            <person name="Calamari Z.T."/>
            <person name="Song A."/>
            <person name="Cohen E."/>
            <person name="Akter M."/>
            <person name="Roy R.D."/>
            <person name="Hallikas O."/>
            <person name="Christensen M.M."/>
            <person name="Li P."/>
            <person name="Marangoni P."/>
            <person name="Jernvall J."/>
            <person name="Klein O.D."/>
        </authorList>
    </citation>
    <scope>NUCLEOTIDE SEQUENCE [LARGE SCALE GENOMIC DNA]</scope>
    <source>
        <strain evidence="2">V071</strain>
    </source>
</reference>
<dbReference type="AlphaFoldDB" id="A0AAW0HGR2"/>
<dbReference type="EMBL" id="JBBHLL010000476">
    <property type="protein sequence ID" value="KAK7802127.1"/>
    <property type="molecule type" value="Genomic_DNA"/>
</dbReference>
<dbReference type="Proteomes" id="UP001488838">
    <property type="component" value="Unassembled WGS sequence"/>
</dbReference>
<feature type="compositionally biased region" description="Low complexity" evidence="1">
    <location>
        <begin position="48"/>
        <end position="58"/>
    </location>
</feature>
<evidence type="ECO:0000313" key="3">
    <source>
        <dbReference type="Proteomes" id="UP001488838"/>
    </source>
</evidence>
<feature type="region of interest" description="Disordered" evidence="1">
    <location>
        <begin position="23"/>
        <end position="92"/>
    </location>
</feature>
<evidence type="ECO:0000313" key="2">
    <source>
        <dbReference type="EMBL" id="KAK7802127.1"/>
    </source>
</evidence>
<protein>
    <submittedName>
        <fullName evidence="2">Uncharacterized protein</fullName>
    </submittedName>
</protein>
<keyword evidence="3" id="KW-1185">Reference proteome</keyword>
<comment type="caution">
    <text evidence="2">The sequence shown here is derived from an EMBL/GenBank/DDBJ whole genome shotgun (WGS) entry which is preliminary data.</text>
</comment>
<feature type="compositionally biased region" description="Basic and acidic residues" evidence="1">
    <location>
        <begin position="72"/>
        <end position="92"/>
    </location>
</feature>